<evidence type="ECO:0000313" key="3">
    <source>
        <dbReference type="WBParaSite" id="Csp11.Scaffold630.g19222.t1"/>
    </source>
</evidence>
<accession>A0A1I7UTL3</accession>
<dbReference type="AlphaFoldDB" id="A0A1I7UTL3"/>
<evidence type="ECO:0000259" key="1">
    <source>
        <dbReference type="PROSITE" id="PS50181"/>
    </source>
</evidence>
<dbReference type="PROSITE" id="PS50181">
    <property type="entry name" value="FBOX"/>
    <property type="match status" value="1"/>
</dbReference>
<dbReference type="Proteomes" id="UP000095282">
    <property type="component" value="Unplaced"/>
</dbReference>
<feature type="domain" description="F-box" evidence="1">
    <location>
        <begin position="1"/>
        <end position="54"/>
    </location>
</feature>
<proteinExistence type="predicted"/>
<evidence type="ECO:0000313" key="2">
    <source>
        <dbReference type="Proteomes" id="UP000095282"/>
    </source>
</evidence>
<dbReference type="eggNOG" id="ENOG502TKI0">
    <property type="taxonomic scope" value="Eukaryota"/>
</dbReference>
<dbReference type="Pfam" id="PF00646">
    <property type="entry name" value="F-box"/>
    <property type="match status" value="1"/>
</dbReference>
<protein>
    <submittedName>
        <fullName evidence="3">F-box domain-containing protein</fullName>
    </submittedName>
</protein>
<dbReference type="WBParaSite" id="Csp11.Scaffold630.g19222.t1">
    <property type="protein sequence ID" value="Csp11.Scaffold630.g19222.t1"/>
    <property type="gene ID" value="Csp11.Scaffold630.g19222"/>
</dbReference>
<organism evidence="2 3">
    <name type="scientific">Caenorhabditis tropicalis</name>
    <dbReference type="NCBI Taxonomy" id="1561998"/>
    <lineage>
        <taxon>Eukaryota</taxon>
        <taxon>Metazoa</taxon>
        <taxon>Ecdysozoa</taxon>
        <taxon>Nematoda</taxon>
        <taxon>Chromadorea</taxon>
        <taxon>Rhabditida</taxon>
        <taxon>Rhabditina</taxon>
        <taxon>Rhabditomorpha</taxon>
        <taxon>Rhabditoidea</taxon>
        <taxon>Rhabditidae</taxon>
        <taxon>Peloderinae</taxon>
        <taxon>Caenorhabditis</taxon>
    </lineage>
</organism>
<reference evidence="3" key="1">
    <citation type="submission" date="2016-11" db="UniProtKB">
        <authorList>
            <consortium name="WormBaseParasite"/>
        </authorList>
    </citation>
    <scope>IDENTIFICATION</scope>
</reference>
<dbReference type="PANTHER" id="PTHR21503:SF8">
    <property type="entry name" value="F-BOX ASSOCIATED DOMAIN-CONTAINING PROTEIN-RELATED"/>
    <property type="match status" value="1"/>
</dbReference>
<dbReference type="InterPro" id="IPR001810">
    <property type="entry name" value="F-box_dom"/>
</dbReference>
<dbReference type="PANTHER" id="PTHR21503">
    <property type="entry name" value="F-BOX-CONTAINING HYPOTHETICAL PROTEIN C.ELEGANS"/>
    <property type="match status" value="1"/>
</dbReference>
<keyword evidence="2" id="KW-1185">Reference proteome</keyword>
<name>A0A1I7UTL3_9PELO</name>
<sequence length="314" mass="37093">MNLLRLPLLVLVDIFKKMGFREKFLISFLSKRAKKTLKMTCVIPHFSFHLFHNLHIETEKSSWDSNTRIQTGTCCIEGEEMRLSISSNTLILRDEPHRKWLLLAGHLLDTFKISTTSLEFNDTPPCVTLDFLKMINERPHCIRSVAYCRNVTRYSRFIPRIMDECTEVTDLIWIDAIVPDNVVYTPPRPFKAKELRVWKATGWFNFESFMISLRIDVGLEYIANRTAQSYNSFFTKWMDSDTRLQEVTLSNIKHSEYKKIMDALNNQGTQRTLENDWIEVKRRNGSEFFFRRTSMSIDIYTKKAYLEVLKEKKN</sequence>